<gene>
    <name evidence="2" type="ORF">BD311DRAFT_24437</name>
</gene>
<proteinExistence type="predicted"/>
<accession>A0A4Q9MW76</accession>
<reference evidence="2" key="1">
    <citation type="submission" date="2019-01" db="EMBL/GenBank/DDBJ databases">
        <title>Draft genome sequences of three monokaryotic isolates of the white-rot basidiomycete fungus Dichomitus squalens.</title>
        <authorList>
            <consortium name="DOE Joint Genome Institute"/>
            <person name="Lopez S.C."/>
            <person name="Andreopoulos B."/>
            <person name="Pangilinan J."/>
            <person name="Lipzen A."/>
            <person name="Riley R."/>
            <person name="Ahrendt S."/>
            <person name="Ng V."/>
            <person name="Barry K."/>
            <person name="Daum C."/>
            <person name="Grigoriev I.V."/>
            <person name="Hilden K.S."/>
            <person name="Makela M.R."/>
            <person name="de Vries R.P."/>
        </authorList>
    </citation>
    <scope>NUCLEOTIDE SEQUENCE [LARGE SCALE GENOMIC DNA]</scope>
    <source>
        <strain evidence="2">OM18370.1</strain>
    </source>
</reference>
<evidence type="ECO:0000313" key="2">
    <source>
        <dbReference type="EMBL" id="TBU32229.1"/>
    </source>
</evidence>
<protein>
    <submittedName>
        <fullName evidence="2">Uncharacterized protein</fullName>
    </submittedName>
</protein>
<evidence type="ECO:0000256" key="1">
    <source>
        <dbReference type="SAM" id="MobiDB-lite"/>
    </source>
</evidence>
<dbReference type="EMBL" id="ML143395">
    <property type="protein sequence ID" value="TBU32229.1"/>
    <property type="molecule type" value="Genomic_DNA"/>
</dbReference>
<sequence>MTHSYPADPALNCRPQNPPPLDCIPSKSISNWPNREHTPTKPSTHRKFVFTLQGDVHSASTPLPPPTILRSRSAHTTPPASRQPRLLRIHPPAAPRQEDSLPGHLRPVILRARL</sequence>
<dbReference type="AlphaFoldDB" id="A0A4Q9MW76"/>
<feature type="region of interest" description="Disordered" evidence="1">
    <location>
        <begin position="1"/>
        <end position="114"/>
    </location>
</feature>
<name>A0A4Q9MW76_9APHY</name>
<dbReference type="Proteomes" id="UP000292957">
    <property type="component" value="Unassembled WGS sequence"/>
</dbReference>
<organism evidence="2">
    <name type="scientific">Dichomitus squalens</name>
    <dbReference type="NCBI Taxonomy" id="114155"/>
    <lineage>
        <taxon>Eukaryota</taxon>
        <taxon>Fungi</taxon>
        <taxon>Dikarya</taxon>
        <taxon>Basidiomycota</taxon>
        <taxon>Agaricomycotina</taxon>
        <taxon>Agaricomycetes</taxon>
        <taxon>Polyporales</taxon>
        <taxon>Polyporaceae</taxon>
        <taxon>Dichomitus</taxon>
    </lineage>
</organism>